<name>A0A7W9MHA7_9ACTN</name>
<organism evidence="1 2">
    <name type="scientific">Streptosporangium becharense</name>
    <dbReference type="NCBI Taxonomy" id="1816182"/>
    <lineage>
        <taxon>Bacteria</taxon>
        <taxon>Bacillati</taxon>
        <taxon>Actinomycetota</taxon>
        <taxon>Actinomycetes</taxon>
        <taxon>Streptosporangiales</taxon>
        <taxon>Streptosporangiaceae</taxon>
        <taxon>Streptosporangium</taxon>
    </lineage>
</organism>
<reference evidence="1 2" key="1">
    <citation type="submission" date="2020-08" db="EMBL/GenBank/DDBJ databases">
        <title>Sequencing the genomes of 1000 actinobacteria strains.</title>
        <authorList>
            <person name="Klenk H.-P."/>
        </authorList>
    </citation>
    <scope>NUCLEOTIDE SEQUENCE [LARGE SCALE GENOMIC DNA]</scope>
    <source>
        <strain evidence="1 2">DSM 46887</strain>
    </source>
</reference>
<proteinExistence type="predicted"/>
<dbReference type="EMBL" id="JACHMP010000001">
    <property type="protein sequence ID" value="MBB5820258.1"/>
    <property type="molecule type" value="Genomic_DNA"/>
</dbReference>
<keyword evidence="2" id="KW-1185">Reference proteome</keyword>
<sequence length="63" mass="5902">MAVPAVGAGDGTAAVAEAVPEAGAAGGGVAGCEDVAPQAVADRQPVTITSAARLCVTDPELPT</sequence>
<evidence type="ECO:0000313" key="1">
    <source>
        <dbReference type="EMBL" id="MBB5820258.1"/>
    </source>
</evidence>
<dbReference type="Proteomes" id="UP000540685">
    <property type="component" value="Unassembled WGS sequence"/>
</dbReference>
<dbReference type="AlphaFoldDB" id="A0A7W9MHA7"/>
<evidence type="ECO:0000313" key="2">
    <source>
        <dbReference type="Proteomes" id="UP000540685"/>
    </source>
</evidence>
<gene>
    <name evidence="1" type="ORF">F4562_003320</name>
</gene>
<dbReference type="RefSeq" id="WP_246473451.1">
    <property type="nucleotide sequence ID" value="NZ_JACHMP010000001.1"/>
</dbReference>
<comment type="caution">
    <text evidence="1">The sequence shown here is derived from an EMBL/GenBank/DDBJ whole genome shotgun (WGS) entry which is preliminary data.</text>
</comment>
<accession>A0A7W9MHA7</accession>
<protein>
    <submittedName>
        <fullName evidence="1">Uncharacterized protein</fullName>
    </submittedName>
</protein>